<keyword evidence="4" id="KW-1185">Reference proteome</keyword>
<feature type="transmembrane region" description="Helical" evidence="1">
    <location>
        <begin position="12"/>
        <end position="29"/>
    </location>
</feature>
<feature type="transmembrane region" description="Helical" evidence="1">
    <location>
        <begin position="180"/>
        <end position="198"/>
    </location>
</feature>
<keyword evidence="3" id="KW-0378">Hydrolase</keyword>
<keyword evidence="3" id="KW-0012">Acyltransferase</keyword>
<evidence type="ECO:0000256" key="1">
    <source>
        <dbReference type="SAM" id="Phobius"/>
    </source>
</evidence>
<proteinExistence type="predicted"/>
<feature type="transmembrane region" description="Helical" evidence="1">
    <location>
        <begin position="139"/>
        <end position="159"/>
    </location>
</feature>
<dbReference type="OrthoDB" id="9809782at2"/>
<feature type="transmembrane region" description="Helical" evidence="1">
    <location>
        <begin position="269"/>
        <end position="288"/>
    </location>
</feature>
<feature type="transmembrane region" description="Helical" evidence="1">
    <location>
        <begin position="210"/>
        <end position="229"/>
    </location>
</feature>
<dbReference type="RefSeq" id="WP_089355773.1">
    <property type="nucleotide sequence ID" value="NZ_FZPD01000002.1"/>
</dbReference>
<dbReference type="InterPro" id="IPR002656">
    <property type="entry name" value="Acyl_transf_3_dom"/>
</dbReference>
<feature type="transmembrane region" description="Helical" evidence="1">
    <location>
        <begin position="87"/>
        <end position="105"/>
    </location>
</feature>
<sequence>MERRHDIDWLRVIAIILVLYFHTAMIFTAEWDWHIKNDELSYLWLEFNFWLSRFRMPLLFFISGYGTYLALRKRSPWKYLKERNNRLMVPLIFAMIVIVPPQVFFERLFNGATMSYASFWPTIFEMTPYPEGNLSWHHMWFVLYLFIYSAVLLPLFLWLRKDKVKNYLNRLIEKHSWISYVLLIVPTVLIYVTFTVYTNRTNALIGDWGWMTYWGSFFLAGYFAGITPAMWKRIESDTRNLVGLALHSTIILNYFRWNRVELEGISETLYLILLAVSGWLWLLSMLSLGKRYLNKPHPILAYANRAIYPFYILHQTIIIIIGYYIVTLVDEGILAKYLFVSTISFILSVAGYEYFIRPFRIMRFLFGVKELPKKEKQKDFTKLEERAEFKAA</sequence>
<dbReference type="PANTHER" id="PTHR36927">
    <property type="entry name" value="BLR4337 PROTEIN"/>
    <property type="match status" value="1"/>
</dbReference>
<feature type="transmembrane region" description="Helical" evidence="1">
    <location>
        <begin position="49"/>
        <end position="71"/>
    </location>
</feature>
<evidence type="ECO:0000259" key="2">
    <source>
        <dbReference type="Pfam" id="PF01757"/>
    </source>
</evidence>
<keyword evidence="1" id="KW-1133">Transmembrane helix</keyword>
<keyword evidence="1" id="KW-0812">Transmembrane</keyword>
<dbReference type="GO" id="GO:0016787">
    <property type="term" value="F:hydrolase activity"/>
    <property type="evidence" value="ECO:0007669"/>
    <property type="project" value="UniProtKB-KW"/>
</dbReference>
<evidence type="ECO:0000313" key="3">
    <source>
        <dbReference type="EMBL" id="SNS72584.1"/>
    </source>
</evidence>
<accession>A0A239GWZ7</accession>
<dbReference type="EMBL" id="FZPD01000002">
    <property type="protein sequence ID" value="SNS72584.1"/>
    <property type="molecule type" value="Genomic_DNA"/>
</dbReference>
<keyword evidence="3" id="KW-0808">Transferase</keyword>
<protein>
    <submittedName>
        <fullName evidence="3">Peptidoglycan/LPS O-acetylase OafA/YrhL, contains acyltransferase and SGNH-hydrolase domains</fullName>
    </submittedName>
</protein>
<dbReference type="Pfam" id="PF01757">
    <property type="entry name" value="Acyl_transf_3"/>
    <property type="match status" value="1"/>
</dbReference>
<feature type="transmembrane region" description="Helical" evidence="1">
    <location>
        <begin position="241"/>
        <end position="257"/>
    </location>
</feature>
<feature type="domain" description="Acyltransferase 3" evidence="2">
    <location>
        <begin position="5"/>
        <end position="351"/>
    </location>
</feature>
<feature type="transmembrane region" description="Helical" evidence="1">
    <location>
        <begin position="308"/>
        <end position="326"/>
    </location>
</feature>
<feature type="transmembrane region" description="Helical" evidence="1">
    <location>
        <begin position="338"/>
        <end position="356"/>
    </location>
</feature>
<dbReference type="AlphaFoldDB" id="A0A239GWZ7"/>
<dbReference type="GO" id="GO:0016747">
    <property type="term" value="F:acyltransferase activity, transferring groups other than amino-acyl groups"/>
    <property type="evidence" value="ECO:0007669"/>
    <property type="project" value="InterPro"/>
</dbReference>
<organism evidence="3 4">
    <name type="scientific">Ekhidna lutea</name>
    <dbReference type="NCBI Taxonomy" id="447679"/>
    <lineage>
        <taxon>Bacteria</taxon>
        <taxon>Pseudomonadati</taxon>
        <taxon>Bacteroidota</taxon>
        <taxon>Cytophagia</taxon>
        <taxon>Cytophagales</taxon>
        <taxon>Reichenbachiellaceae</taxon>
        <taxon>Ekhidna</taxon>
    </lineage>
</organism>
<gene>
    <name evidence="3" type="ORF">SAMN05421640_1005</name>
</gene>
<dbReference type="PANTHER" id="PTHR36927:SF3">
    <property type="entry name" value="GLUCANS BIOSYNTHESIS PROTEIN C"/>
    <property type="match status" value="1"/>
</dbReference>
<dbReference type="Proteomes" id="UP000198393">
    <property type="component" value="Unassembled WGS sequence"/>
</dbReference>
<name>A0A239GWZ7_EKHLU</name>
<dbReference type="InterPro" id="IPR050623">
    <property type="entry name" value="Glucan_succinyl_AcylTrfase"/>
</dbReference>
<keyword evidence="1" id="KW-0472">Membrane</keyword>
<reference evidence="3 4" key="1">
    <citation type="submission" date="2017-06" db="EMBL/GenBank/DDBJ databases">
        <authorList>
            <person name="Kim H.J."/>
            <person name="Triplett B.A."/>
        </authorList>
    </citation>
    <scope>NUCLEOTIDE SEQUENCE [LARGE SCALE GENOMIC DNA]</scope>
    <source>
        <strain evidence="3 4">DSM 19307</strain>
    </source>
</reference>
<evidence type="ECO:0000313" key="4">
    <source>
        <dbReference type="Proteomes" id="UP000198393"/>
    </source>
</evidence>